<dbReference type="EMBL" id="DSGB01000002">
    <property type="protein sequence ID" value="HER95235.1"/>
    <property type="molecule type" value="Genomic_DNA"/>
</dbReference>
<dbReference type="InterPro" id="IPR014756">
    <property type="entry name" value="Ig_E-set"/>
</dbReference>
<dbReference type="InterPro" id="IPR044143">
    <property type="entry name" value="GlgB_N_E_set_prok"/>
</dbReference>
<comment type="catalytic activity">
    <reaction evidence="1 10">
        <text>Transfers a segment of a (1-&gt;4)-alpha-D-glucan chain to a primary hydroxy group in a similar glucan chain.</text>
        <dbReference type="EC" id="2.4.1.18"/>
    </reaction>
</comment>
<dbReference type="PANTHER" id="PTHR43651:SF3">
    <property type="entry name" value="1,4-ALPHA-GLUCAN-BRANCHING ENZYME"/>
    <property type="match status" value="1"/>
</dbReference>
<comment type="similarity">
    <text evidence="4 10">Belongs to the glycosyl hydrolase 13 family. GlgB subfamily.</text>
</comment>
<dbReference type="NCBIfam" id="NF008967">
    <property type="entry name" value="PRK12313.1"/>
    <property type="match status" value="1"/>
</dbReference>
<evidence type="ECO:0000256" key="10">
    <source>
        <dbReference type="HAMAP-Rule" id="MF_00685"/>
    </source>
</evidence>
<dbReference type="GO" id="GO:0043169">
    <property type="term" value="F:cation binding"/>
    <property type="evidence" value="ECO:0007669"/>
    <property type="project" value="InterPro"/>
</dbReference>
<dbReference type="SMART" id="SM00642">
    <property type="entry name" value="Aamy"/>
    <property type="match status" value="1"/>
</dbReference>
<organism evidence="13">
    <name type="scientific">Rhodothermus marinus</name>
    <name type="common">Rhodothermus obamensis</name>
    <dbReference type="NCBI Taxonomy" id="29549"/>
    <lineage>
        <taxon>Bacteria</taxon>
        <taxon>Pseudomonadati</taxon>
        <taxon>Rhodothermota</taxon>
        <taxon>Rhodothermia</taxon>
        <taxon>Rhodothermales</taxon>
        <taxon>Rhodothermaceae</taxon>
        <taxon>Rhodothermus</taxon>
    </lineage>
</organism>
<dbReference type="SUPFAM" id="SSF51445">
    <property type="entry name" value="(Trans)glycosidases"/>
    <property type="match status" value="1"/>
</dbReference>
<evidence type="ECO:0000256" key="9">
    <source>
        <dbReference type="ARBA" id="ARBA00023277"/>
    </source>
</evidence>
<name>A0A7V2AYY6_RHOMR</name>
<dbReference type="FunFam" id="2.60.40.1180:FF:000002">
    <property type="entry name" value="1,4-alpha-glucan branching enzyme GlgB"/>
    <property type="match status" value="1"/>
</dbReference>
<dbReference type="GO" id="GO:0004553">
    <property type="term" value="F:hydrolase activity, hydrolyzing O-glycosyl compounds"/>
    <property type="evidence" value="ECO:0007669"/>
    <property type="project" value="InterPro"/>
</dbReference>
<dbReference type="InterPro" id="IPR006407">
    <property type="entry name" value="GlgB"/>
</dbReference>
<dbReference type="Gene3D" id="2.60.40.10">
    <property type="entry name" value="Immunoglobulins"/>
    <property type="match status" value="1"/>
</dbReference>
<comment type="subunit">
    <text evidence="10">Monomer.</text>
</comment>
<comment type="caution">
    <text evidence="13">The sequence shown here is derived from an EMBL/GenBank/DDBJ whole genome shotgun (WGS) entry which is preliminary data.</text>
</comment>
<dbReference type="SUPFAM" id="SSF81296">
    <property type="entry name" value="E set domains"/>
    <property type="match status" value="1"/>
</dbReference>
<keyword evidence="8 10" id="KW-0320">Glycogen biosynthesis</keyword>
<dbReference type="FunFam" id="3.20.20.80:FF:000003">
    <property type="entry name" value="1,4-alpha-glucan branching enzyme GlgB"/>
    <property type="match status" value="1"/>
</dbReference>
<dbReference type="Pfam" id="PF02806">
    <property type="entry name" value="Alpha-amylase_C"/>
    <property type="match status" value="1"/>
</dbReference>
<dbReference type="HAMAP" id="MF_00685">
    <property type="entry name" value="GlgB"/>
    <property type="match status" value="1"/>
</dbReference>
<dbReference type="GO" id="GO:0005829">
    <property type="term" value="C:cytosol"/>
    <property type="evidence" value="ECO:0007669"/>
    <property type="project" value="TreeGrafter"/>
</dbReference>
<dbReference type="InterPro" id="IPR017853">
    <property type="entry name" value="GH"/>
</dbReference>
<dbReference type="InterPro" id="IPR013780">
    <property type="entry name" value="Glyco_hydro_b"/>
</dbReference>
<sequence>MGWLTEDDIRRWESGTFFDSYRKLGAHPDEEGTWFCLWAPHADAVSVLGAFNDWNPEASPLERYGGGLWAGYVPGARPGHTYKYRIRHGFYQADKTDPYAFAMEPPTGSPIEGLASIITRLDYTWHDHEWMRQRKGPASLYGPVAIYEVHLGSWRHKRPGESFSYREIAEPLADYVEEMGFTHVELMPVMEHPYYGSWGYQVVGYYAPTFRYGKPQDLMYLIDYLHQRGIGVILDWVPSHFAADPQGLVFFDGTTLFEYDDPKMRYHPDWGTYVFDYNKPGVRNFLISNALFWLACYHADGLRVDAVASMLYRDYSRKEWTPNIFGGRENLEAIDFLKKLNETVYLHFPEAMTIAEESTAWPGVSAPTYNHGLGFLYKWNMGWMHDTLTYLRRDPVHRKYHHDELTFSLVYAFSEHYILPLSHDEVVHGKGSLWGKMPGDDWQKAANLRLLYGHMWGHPGKKLLFMGGEFGQYHEWNHDVQIEWHLLEKPFQRGIQTWVRDLNHLYRTHPALWHDGPEGFEWIDFSDRDQSVICYLRKNAGRILLFVLNFTPVPRLHYRVGVPLGGPWREVLNSDAVVYGGSGLGNLGRVEAIPESWHGRPFHLSLTLPPLAAIILEPESM</sequence>
<reference evidence="13" key="1">
    <citation type="journal article" date="2020" name="mSystems">
        <title>Genome- and Community-Level Interaction Insights into Carbon Utilization and Element Cycling Functions of Hydrothermarchaeota in Hydrothermal Sediment.</title>
        <authorList>
            <person name="Zhou Z."/>
            <person name="Liu Y."/>
            <person name="Xu W."/>
            <person name="Pan J."/>
            <person name="Luo Z.H."/>
            <person name="Li M."/>
        </authorList>
    </citation>
    <scope>NUCLEOTIDE SEQUENCE [LARGE SCALE GENOMIC DNA]</scope>
    <source>
        <strain evidence="13">SpSt-143</strain>
    </source>
</reference>
<evidence type="ECO:0000256" key="11">
    <source>
        <dbReference type="PIRSR" id="PIRSR000463-1"/>
    </source>
</evidence>
<evidence type="ECO:0000256" key="6">
    <source>
        <dbReference type="ARBA" id="ARBA00022676"/>
    </source>
</evidence>
<dbReference type="EC" id="2.4.1.18" evidence="10"/>
<evidence type="ECO:0000256" key="7">
    <source>
        <dbReference type="ARBA" id="ARBA00022679"/>
    </source>
</evidence>
<evidence type="ECO:0000259" key="12">
    <source>
        <dbReference type="SMART" id="SM00642"/>
    </source>
</evidence>
<dbReference type="Pfam" id="PF02922">
    <property type="entry name" value="CBM_48"/>
    <property type="match status" value="1"/>
</dbReference>
<dbReference type="Gene3D" id="2.60.40.1180">
    <property type="entry name" value="Golgi alpha-mannosidase II"/>
    <property type="match status" value="1"/>
</dbReference>
<dbReference type="GO" id="GO:0003844">
    <property type="term" value="F:1,4-alpha-glucan branching enzyme activity"/>
    <property type="evidence" value="ECO:0007669"/>
    <property type="project" value="UniProtKB-UniRule"/>
</dbReference>
<dbReference type="PIRSF" id="PIRSF000463">
    <property type="entry name" value="GlgB"/>
    <property type="match status" value="1"/>
</dbReference>
<evidence type="ECO:0000256" key="2">
    <source>
        <dbReference type="ARBA" id="ARBA00002953"/>
    </source>
</evidence>
<keyword evidence="9 10" id="KW-0119">Carbohydrate metabolism</keyword>
<dbReference type="InterPro" id="IPR006047">
    <property type="entry name" value="GH13_cat_dom"/>
</dbReference>
<dbReference type="NCBIfam" id="NF003811">
    <property type="entry name" value="PRK05402.1"/>
    <property type="match status" value="1"/>
</dbReference>
<accession>A0A7V2AYY6</accession>
<dbReference type="AlphaFoldDB" id="A0A7V2AYY6"/>
<dbReference type="Pfam" id="PF00128">
    <property type="entry name" value="Alpha-amylase"/>
    <property type="match status" value="1"/>
</dbReference>
<evidence type="ECO:0000256" key="4">
    <source>
        <dbReference type="ARBA" id="ARBA00009000"/>
    </source>
</evidence>
<feature type="domain" description="Glycosyl hydrolase family 13 catalytic" evidence="12">
    <location>
        <begin position="148"/>
        <end position="492"/>
    </location>
</feature>
<keyword evidence="6 10" id="KW-0328">Glycosyltransferase</keyword>
<dbReference type="SUPFAM" id="SSF51011">
    <property type="entry name" value="Glycosyl hydrolase domain"/>
    <property type="match status" value="1"/>
</dbReference>
<keyword evidence="5 10" id="KW-0321">Glycogen metabolism</keyword>
<evidence type="ECO:0000256" key="5">
    <source>
        <dbReference type="ARBA" id="ARBA00022600"/>
    </source>
</evidence>
<dbReference type="CDD" id="cd11322">
    <property type="entry name" value="AmyAc_Glg_BE"/>
    <property type="match status" value="1"/>
</dbReference>
<dbReference type="GO" id="GO:0005978">
    <property type="term" value="P:glycogen biosynthetic process"/>
    <property type="evidence" value="ECO:0007669"/>
    <property type="project" value="UniProtKB-UniRule"/>
</dbReference>
<keyword evidence="7 10" id="KW-0808">Transferase</keyword>
<evidence type="ECO:0000313" key="13">
    <source>
        <dbReference type="EMBL" id="HER95235.1"/>
    </source>
</evidence>
<dbReference type="CDD" id="cd02855">
    <property type="entry name" value="E_set_GBE_prok_N"/>
    <property type="match status" value="1"/>
</dbReference>
<gene>
    <name evidence="10 13" type="primary">glgB</name>
    <name evidence="13" type="ORF">ENO59_01745</name>
</gene>
<dbReference type="UniPathway" id="UPA00164"/>
<dbReference type="SMR" id="A0A7V2AYY6"/>
<dbReference type="InterPro" id="IPR037439">
    <property type="entry name" value="Branching_enzy"/>
</dbReference>
<comment type="pathway">
    <text evidence="3 10">Glycan biosynthesis; glycogen biosynthesis.</text>
</comment>
<proteinExistence type="inferred from homology"/>
<dbReference type="InterPro" id="IPR013783">
    <property type="entry name" value="Ig-like_fold"/>
</dbReference>
<evidence type="ECO:0000256" key="3">
    <source>
        <dbReference type="ARBA" id="ARBA00004964"/>
    </source>
</evidence>
<protein>
    <recommendedName>
        <fullName evidence="10">1,4-alpha-glucan branching enzyme GlgB</fullName>
        <ecNumber evidence="10">2.4.1.18</ecNumber>
    </recommendedName>
    <alternativeName>
        <fullName evidence="10">1,4-alpha-D-glucan:1,4-alpha-D-glucan 6-glucosyl-transferase</fullName>
    </alternativeName>
    <alternativeName>
        <fullName evidence="10">Alpha-(1-&gt;4)-glucan branching enzyme</fullName>
    </alternativeName>
    <alternativeName>
        <fullName evidence="10">Glycogen branching enzyme</fullName>
        <shortName evidence="10">BE</shortName>
    </alternativeName>
</protein>
<dbReference type="PANTHER" id="PTHR43651">
    <property type="entry name" value="1,4-ALPHA-GLUCAN-BRANCHING ENZYME"/>
    <property type="match status" value="1"/>
</dbReference>
<dbReference type="Gene3D" id="3.20.20.80">
    <property type="entry name" value="Glycosidases"/>
    <property type="match status" value="1"/>
</dbReference>
<comment type="function">
    <text evidence="2 10">Catalyzes the formation of the alpha-1,6-glucosidic linkages in glycogen by scission of a 1,4-alpha-linked oligosaccharide from growing alpha-1,4-glucan chains and the subsequent attachment of the oligosaccharide to the alpha-1,6 position.</text>
</comment>
<evidence type="ECO:0000256" key="8">
    <source>
        <dbReference type="ARBA" id="ARBA00023056"/>
    </source>
</evidence>
<feature type="active site" description="Nucleophile" evidence="10 11">
    <location>
        <position position="305"/>
    </location>
</feature>
<dbReference type="InterPro" id="IPR004193">
    <property type="entry name" value="Glyco_hydro_13_N"/>
</dbReference>
<feature type="active site" description="Proton donor" evidence="10 11">
    <location>
        <position position="356"/>
    </location>
</feature>
<evidence type="ECO:0000256" key="1">
    <source>
        <dbReference type="ARBA" id="ARBA00000826"/>
    </source>
</evidence>
<dbReference type="NCBIfam" id="TIGR01515">
    <property type="entry name" value="branching_enzym"/>
    <property type="match status" value="1"/>
</dbReference>
<dbReference type="InterPro" id="IPR006048">
    <property type="entry name" value="A-amylase/branching_C"/>
</dbReference>